<accession>A0A6A2Y7L4</accession>
<dbReference type="EMBL" id="VEPZ02001530">
    <property type="protein sequence ID" value="KAE8669319.1"/>
    <property type="molecule type" value="Genomic_DNA"/>
</dbReference>
<dbReference type="Pfam" id="PF23282">
    <property type="entry name" value="WHD_ROQ1"/>
    <property type="match status" value="1"/>
</dbReference>
<evidence type="ECO:0000313" key="6">
    <source>
        <dbReference type="Proteomes" id="UP000436088"/>
    </source>
</evidence>
<evidence type="ECO:0000259" key="3">
    <source>
        <dbReference type="Pfam" id="PF00931"/>
    </source>
</evidence>
<dbReference type="Pfam" id="PF00931">
    <property type="entry name" value="NB-ARC"/>
    <property type="match status" value="1"/>
</dbReference>
<dbReference type="SUPFAM" id="SSF52540">
    <property type="entry name" value="P-loop containing nucleoside triphosphate hydrolases"/>
    <property type="match status" value="1"/>
</dbReference>
<dbReference type="InterPro" id="IPR002182">
    <property type="entry name" value="NB-ARC"/>
</dbReference>
<proteinExistence type="predicted"/>
<dbReference type="GO" id="GO:0043531">
    <property type="term" value="F:ADP binding"/>
    <property type="evidence" value="ECO:0007669"/>
    <property type="project" value="InterPro"/>
</dbReference>
<dbReference type="PANTHER" id="PTHR11017:SF479">
    <property type="entry name" value="DISEASE RESISTANCE PROTEIN (TIR-NBS-LRR CLASS) FAMILY"/>
    <property type="match status" value="1"/>
</dbReference>
<evidence type="ECO:0000256" key="1">
    <source>
        <dbReference type="ARBA" id="ARBA00022614"/>
    </source>
</evidence>
<dbReference type="InterPro" id="IPR044974">
    <property type="entry name" value="Disease_R_plants"/>
</dbReference>
<gene>
    <name evidence="5" type="ORF">F3Y22_tig00112249pilonHSYRG00248</name>
</gene>
<name>A0A6A2Y7L4_HIBSY</name>
<reference evidence="5" key="1">
    <citation type="submission" date="2019-09" db="EMBL/GenBank/DDBJ databases">
        <title>Draft genome information of white flower Hibiscus syriacus.</title>
        <authorList>
            <person name="Kim Y.-M."/>
        </authorList>
    </citation>
    <scope>NUCLEOTIDE SEQUENCE [LARGE SCALE GENOMIC DNA]</scope>
    <source>
        <strain evidence="5">YM2019G1</strain>
    </source>
</reference>
<dbReference type="GO" id="GO:0006952">
    <property type="term" value="P:defense response"/>
    <property type="evidence" value="ECO:0007669"/>
    <property type="project" value="InterPro"/>
</dbReference>
<protein>
    <submittedName>
        <fullName evidence="5">Uncharacterized protein</fullName>
    </submittedName>
</protein>
<dbReference type="Gene3D" id="3.40.50.300">
    <property type="entry name" value="P-loop containing nucleotide triphosphate hydrolases"/>
    <property type="match status" value="1"/>
</dbReference>
<feature type="domain" description="Disease resistance protein Roq1-like winged-helix" evidence="4">
    <location>
        <begin position="150"/>
        <end position="186"/>
    </location>
</feature>
<dbReference type="InterPro" id="IPR027417">
    <property type="entry name" value="P-loop_NTPase"/>
</dbReference>
<sequence length="474" mass="54003">MEELNNKKVFVVLDDVSDPGHTDFLGVRHFGCGSKIILTSRDRQVLKNGGADKIHEVDKLNKNDCLQLFSTIAFKQSNPVADFRDLSNKFVEQAQGSPLALKVLGSKMYTKSKREWEDEVTKLKGYAEPKFSQILKSSFEGLDELVGVSGINNLVDKCLLNTLHSYYINMHDMLEEMGKDIVRRQSRDPGQRSSWKEKLRVDGVDNVSLPEELRCLCWDFYPFKSLPSSFNPKNLVVLRLQHGNMEQLWNEDGHLDLVNLRGLDLLYCKKLRKIPSLARAINLKNLYLQGCESLIELPCFNHLSSLDWQWFKLEELPDSIEHLVELGTLFMKNSRVKYVSSNISKLKSLHWLDLSHCPVTEYAEISRSLTELDLSGTRIIEVDLSVYSLSDLRFLHMSSSSIQKLECNVSLSGSVEVDVSSPIMRCKSLGSLAVDHCESLIRASTVSMVIGCTWLHIVRKCTLHRSKFISIQFR</sequence>
<feature type="domain" description="NB-ARC" evidence="3">
    <location>
        <begin position="4"/>
        <end position="77"/>
    </location>
</feature>
<evidence type="ECO:0000256" key="2">
    <source>
        <dbReference type="ARBA" id="ARBA00022737"/>
    </source>
</evidence>
<dbReference type="InterPro" id="IPR032675">
    <property type="entry name" value="LRR_dom_sf"/>
</dbReference>
<dbReference type="PANTHER" id="PTHR11017">
    <property type="entry name" value="LEUCINE-RICH REPEAT-CONTAINING PROTEIN"/>
    <property type="match status" value="1"/>
</dbReference>
<keyword evidence="1" id="KW-0433">Leucine-rich repeat</keyword>
<dbReference type="InterPro" id="IPR058192">
    <property type="entry name" value="WHD_ROQ1-like"/>
</dbReference>
<keyword evidence="6" id="KW-1185">Reference proteome</keyword>
<dbReference type="SUPFAM" id="SSF52058">
    <property type="entry name" value="L domain-like"/>
    <property type="match status" value="1"/>
</dbReference>
<dbReference type="Proteomes" id="UP000436088">
    <property type="component" value="Unassembled WGS sequence"/>
</dbReference>
<comment type="caution">
    <text evidence="5">The sequence shown here is derived from an EMBL/GenBank/DDBJ whole genome shotgun (WGS) entry which is preliminary data.</text>
</comment>
<organism evidence="5 6">
    <name type="scientific">Hibiscus syriacus</name>
    <name type="common">Rose of Sharon</name>
    <dbReference type="NCBI Taxonomy" id="106335"/>
    <lineage>
        <taxon>Eukaryota</taxon>
        <taxon>Viridiplantae</taxon>
        <taxon>Streptophyta</taxon>
        <taxon>Embryophyta</taxon>
        <taxon>Tracheophyta</taxon>
        <taxon>Spermatophyta</taxon>
        <taxon>Magnoliopsida</taxon>
        <taxon>eudicotyledons</taxon>
        <taxon>Gunneridae</taxon>
        <taxon>Pentapetalae</taxon>
        <taxon>rosids</taxon>
        <taxon>malvids</taxon>
        <taxon>Malvales</taxon>
        <taxon>Malvaceae</taxon>
        <taxon>Malvoideae</taxon>
        <taxon>Hibiscus</taxon>
    </lineage>
</organism>
<dbReference type="InterPro" id="IPR042197">
    <property type="entry name" value="Apaf_helical"/>
</dbReference>
<dbReference type="Gene3D" id="1.10.8.430">
    <property type="entry name" value="Helical domain of apoptotic protease-activating factors"/>
    <property type="match status" value="1"/>
</dbReference>
<evidence type="ECO:0000313" key="5">
    <source>
        <dbReference type="EMBL" id="KAE8669319.1"/>
    </source>
</evidence>
<dbReference type="AlphaFoldDB" id="A0A6A2Y7L4"/>
<keyword evidence="2" id="KW-0677">Repeat</keyword>
<evidence type="ECO:0000259" key="4">
    <source>
        <dbReference type="Pfam" id="PF23282"/>
    </source>
</evidence>
<dbReference type="PRINTS" id="PR00364">
    <property type="entry name" value="DISEASERSIST"/>
</dbReference>
<dbReference type="Gene3D" id="3.80.10.10">
    <property type="entry name" value="Ribonuclease Inhibitor"/>
    <property type="match status" value="2"/>
</dbReference>